<dbReference type="RefSeq" id="WP_146350732.1">
    <property type="nucleotide sequence ID" value="NZ_VOBR01000005.1"/>
</dbReference>
<comment type="caution">
    <text evidence="2">The sequence shown here is derived from an EMBL/GenBank/DDBJ whole genome shotgun (WGS) entry which is preliminary data.</text>
</comment>
<evidence type="ECO:0000313" key="2">
    <source>
        <dbReference type="EMBL" id="TWP52676.1"/>
    </source>
</evidence>
<name>A0A563EY99_9PSEU</name>
<feature type="signal peptide" evidence="1">
    <location>
        <begin position="1"/>
        <end position="22"/>
    </location>
</feature>
<reference evidence="2 3" key="1">
    <citation type="submission" date="2019-07" db="EMBL/GenBank/DDBJ databases">
        <title>Lentzea xizangensis sp. nov., isolated from Qinghai-Tibetan Plateau Soils.</title>
        <authorList>
            <person name="Huang J."/>
        </authorList>
    </citation>
    <scope>NUCLEOTIDE SEQUENCE [LARGE SCALE GENOMIC DNA]</scope>
    <source>
        <strain evidence="2 3">FXJ1.1311</strain>
    </source>
</reference>
<keyword evidence="3" id="KW-1185">Reference proteome</keyword>
<dbReference type="Proteomes" id="UP000316639">
    <property type="component" value="Unassembled WGS sequence"/>
</dbReference>
<dbReference type="EMBL" id="VOBR01000005">
    <property type="protein sequence ID" value="TWP52676.1"/>
    <property type="molecule type" value="Genomic_DNA"/>
</dbReference>
<accession>A0A563EY99</accession>
<keyword evidence="1" id="KW-0732">Signal</keyword>
<feature type="chain" id="PRO_5039650301" evidence="1">
    <location>
        <begin position="23"/>
        <end position="128"/>
    </location>
</feature>
<dbReference type="AlphaFoldDB" id="A0A563EY99"/>
<organism evidence="2 3">
    <name type="scientific">Lentzea tibetensis</name>
    <dbReference type="NCBI Taxonomy" id="2591470"/>
    <lineage>
        <taxon>Bacteria</taxon>
        <taxon>Bacillati</taxon>
        <taxon>Actinomycetota</taxon>
        <taxon>Actinomycetes</taxon>
        <taxon>Pseudonocardiales</taxon>
        <taxon>Pseudonocardiaceae</taxon>
        <taxon>Lentzea</taxon>
    </lineage>
</organism>
<gene>
    <name evidence="2" type="ORF">FKR81_10275</name>
</gene>
<evidence type="ECO:0000256" key="1">
    <source>
        <dbReference type="SAM" id="SignalP"/>
    </source>
</evidence>
<evidence type="ECO:0000313" key="3">
    <source>
        <dbReference type="Proteomes" id="UP000316639"/>
    </source>
</evidence>
<protein>
    <submittedName>
        <fullName evidence="2">Uncharacterized protein</fullName>
    </submittedName>
</protein>
<sequence>MKKFAIAAAVVGALAAGGGWLALGQSEVVAATAKTGRVSDLSISADDKNAITVKVTGGPEGDREVQVAAGQVTKVPSTGGAKYTLTATTADSTEIGDVTVPGGTEEGWDCFASDDYGPLQFGCVIGVG</sequence>
<proteinExistence type="predicted"/>